<keyword evidence="2" id="KW-1185">Reference proteome</keyword>
<evidence type="ECO:0008006" key="3">
    <source>
        <dbReference type="Google" id="ProtNLM"/>
    </source>
</evidence>
<dbReference type="PANTHER" id="PTHR16253">
    <property type="entry name" value="TETRATRICOPEPTIDE REPEAT PROTEIN 22"/>
    <property type="match status" value="1"/>
</dbReference>
<dbReference type="InterPro" id="IPR019734">
    <property type="entry name" value="TPR_rpt"/>
</dbReference>
<gene>
    <name evidence="1" type="ORF">PHYPO_G00105960</name>
</gene>
<dbReference type="Pfam" id="PF13181">
    <property type="entry name" value="TPR_8"/>
    <property type="match status" value="1"/>
</dbReference>
<dbReference type="InterPro" id="IPR011990">
    <property type="entry name" value="TPR-like_helical_dom_sf"/>
</dbReference>
<dbReference type="AlphaFoldDB" id="A0A5N5PX95"/>
<organism evidence="1 2">
    <name type="scientific">Pangasianodon hypophthalmus</name>
    <name type="common">Striped catfish</name>
    <name type="synonym">Helicophagus hypophthalmus</name>
    <dbReference type="NCBI Taxonomy" id="310915"/>
    <lineage>
        <taxon>Eukaryota</taxon>
        <taxon>Metazoa</taxon>
        <taxon>Chordata</taxon>
        <taxon>Craniata</taxon>
        <taxon>Vertebrata</taxon>
        <taxon>Euteleostomi</taxon>
        <taxon>Actinopterygii</taxon>
        <taxon>Neopterygii</taxon>
        <taxon>Teleostei</taxon>
        <taxon>Ostariophysi</taxon>
        <taxon>Siluriformes</taxon>
        <taxon>Pangasiidae</taxon>
        <taxon>Pangasianodon</taxon>
    </lineage>
</organism>
<comment type="caution">
    <text evidence="1">The sequence shown here is derived from an EMBL/GenBank/DDBJ whole genome shotgun (WGS) entry which is preliminary data.</text>
</comment>
<name>A0A5N5PX95_PANHP</name>
<dbReference type="PANTHER" id="PTHR16253:SF0">
    <property type="entry name" value="TETRATRICOPEPTIDE REPEAT PROTEIN 22"/>
    <property type="match status" value="1"/>
</dbReference>
<dbReference type="Proteomes" id="UP000327468">
    <property type="component" value="Chromosome 2"/>
</dbReference>
<evidence type="ECO:0000313" key="1">
    <source>
        <dbReference type="EMBL" id="KAB5584310.1"/>
    </source>
</evidence>
<dbReference type="Gene3D" id="1.25.40.10">
    <property type="entry name" value="Tetratricopeptide repeat domain"/>
    <property type="match status" value="2"/>
</dbReference>
<dbReference type="SMART" id="SM00028">
    <property type="entry name" value="TPR"/>
    <property type="match status" value="4"/>
</dbReference>
<proteinExistence type="predicted"/>
<accession>A0A5N5PX95</accession>
<dbReference type="InterPro" id="IPR042342">
    <property type="entry name" value="TTC22"/>
</dbReference>
<protein>
    <recommendedName>
        <fullName evidence="3">Tetratricopeptide repeat protein 22</fullName>
    </recommendedName>
</protein>
<sequence>MEESTKEDLQSLIEGLPFIPGHFHLLLNLNIESNGPVTLRLRDTQMKRENLRAELEAETGRLQYAIRNVLGLLAYHLDELEEAEEVFRSICQEDPGNLNAWANLAHVYERLKRDGEESECLERVKVLMDLETSESPTEGRLRAARCLIEQAFAQPHDVELEREEDLQERLTTALTLYNRALHYGGELVPKEEKWSWYFKMATIHIRLYHIVNDSKDIEYTRLAHFNKGLALLAETLKSDTTHLKALSWCYIGLMLERKDEFSIVPMSVHDCGLSGSEPLSCYGSGIKLATDDAFTLNQLANVFFQSGKHEMSIGICNMALNVLPDAELNWKAYCTRAKLKLTNYVKALDEAKQGLSGIPDRQDLREARADLERVLSVQPCLRTHLEMGQVYYYMGVDAVKESIMVDEMAVNQALVSLAQALKCPLGSTLPEIQLLRGRCLLLKGEEENAIDCFRQSLALERPGSYQQQALHFLLEALLTSFAKSTGDISHILSQLEECVKQAEERHGTDTVQAELKLLSRTYTDEVAELSRELVKNGKLGMVRRLLQSIQPQDKRPLGRSLSA</sequence>
<dbReference type="EMBL" id="VFJC01000003">
    <property type="protein sequence ID" value="KAB5584310.1"/>
    <property type="molecule type" value="Genomic_DNA"/>
</dbReference>
<reference evidence="1 2" key="1">
    <citation type="submission" date="2019-06" db="EMBL/GenBank/DDBJ databases">
        <title>A chromosome-scale genome assembly of the striped catfish, Pangasianodon hypophthalmus.</title>
        <authorList>
            <person name="Wen M."/>
            <person name="Zahm M."/>
            <person name="Roques C."/>
            <person name="Cabau C."/>
            <person name="Klopp C."/>
            <person name="Donnadieu C."/>
            <person name="Jouanno E."/>
            <person name="Avarre J.-C."/>
            <person name="Campet M."/>
            <person name="Ha T.T.T."/>
            <person name="Dugue R."/>
            <person name="Lampietro C."/>
            <person name="Louis A."/>
            <person name="Herpin A."/>
            <person name="Echchiki A."/>
            <person name="Berthelot C."/>
            <person name="Parey E."/>
            <person name="Roest-Crollius H."/>
            <person name="Braasch I."/>
            <person name="Postlethwait J."/>
            <person name="Bobe J."/>
            <person name="Montfort J."/>
            <person name="Bouchez O."/>
            <person name="Begum T."/>
            <person name="Schartl M."/>
            <person name="Guiguen Y."/>
        </authorList>
    </citation>
    <scope>NUCLEOTIDE SEQUENCE [LARGE SCALE GENOMIC DNA]</scope>
    <source>
        <strain evidence="1 2">Indonesia</strain>
        <tissue evidence="1">Blood</tissue>
    </source>
</reference>
<dbReference type="Pfam" id="PF13432">
    <property type="entry name" value="TPR_16"/>
    <property type="match status" value="1"/>
</dbReference>
<dbReference type="SUPFAM" id="SSF48452">
    <property type="entry name" value="TPR-like"/>
    <property type="match status" value="2"/>
</dbReference>
<evidence type="ECO:0000313" key="2">
    <source>
        <dbReference type="Proteomes" id="UP000327468"/>
    </source>
</evidence>